<proteinExistence type="predicted"/>
<reference evidence="2" key="1">
    <citation type="submission" date="2018-02" db="EMBL/GenBank/DDBJ databases">
        <title>Rhizophora mucronata_Transcriptome.</title>
        <authorList>
            <person name="Meera S.P."/>
            <person name="Sreeshan A."/>
            <person name="Augustine A."/>
        </authorList>
    </citation>
    <scope>NUCLEOTIDE SEQUENCE</scope>
    <source>
        <tissue evidence="2">Leaf</tissue>
    </source>
</reference>
<evidence type="ECO:0000256" key="1">
    <source>
        <dbReference type="SAM" id="Phobius"/>
    </source>
</evidence>
<evidence type="ECO:0000313" key="2">
    <source>
        <dbReference type="EMBL" id="MBX57643.1"/>
    </source>
</evidence>
<dbReference type="AlphaFoldDB" id="A0A2P2PSG6"/>
<keyword evidence="1" id="KW-1133">Transmembrane helix</keyword>
<protein>
    <submittedName>
        <fullName evidence="2">Uncharacterized protein</fullName>
    </submittedName>
</protein>
<name>A0A2P2PSG6_RHIMU</name>
<keyword evidence="1" id="KW-0812">Transmembrane</keyword>
<accession>A0A2P2PSG6</accession>
<feature type="transmembrane region" description="Helical" evidence="1">
    <location>
        <begin position="19"/>
        <end position="35"/>
    </location>
</feature>
<sequence>MGMVVVGGGCDDAWQVRKAYYLVLSWLMVVVSSLLV</sequence>
<dbReference type="EMBL" id="GGEC01077159">
    <property type="protein sequence ID" value="MBX57643.1"/>
    <property type="molecule type" value="Transcribed_RNA"/>
</dbReference>
<keyword evidence="1" id="KW-0472">Membrane</keyword>
<organism evidence="2">
    <name type="scientific">Rhizophora mucronata</name>
    <name type="common">Asiatic mangrove</name>
    <dbReference type="NCBI Taxonomy" id="61149"/>
    <lineage>
        <taxon>Eukaryota</taxon>
        <taxon>Viridiplantae</taxon>
        <taxon>Streptophyta</taxon>
        <taxon>Embryophyta</taxon>
        <taxon>Tracheophyta</taxon>
        <taxon>Spermatophyta</taxon>
        <taxon>Magnoliopsida</taxon>
        <taxon>eudicotyledons</taxon>
        <taxon>Gunneridae</taxon>
        <taxon>Pentapetalae</taxon>
        <taxon>rosids</taxon>
        <taxon>fabids</taxon>
        <taxon>Malpighiales</taxon>
        <taxon>Rhizophoraceae</taxon>
        <taxon>Rhizophora</taxon>
    </lineage>
</organism>